<gene>
    <name evidence="15" type="ORF">PPROV_000801500</name>
</gene>
<evidence type="ECO:0000256" key="10">
    <source>
        <dbReference type="ARBA" id="ARBA00023303"/>
    </source>
</evidence>
<evidence type="ECO:0000256" key="5">
    <source>
        <dbReference type="ARBA" id="ARBA00023065"/>
    </source>
</evidence>
<evidence type="ECO:0000256" key="4">
    <source>
        <dbReference type="ARBA" id="ARBA00022989"/>
    </source>
</evidence>
<keyword evidence="4 12" id="KW-1133">Transmembrane helix</keyword>
<feature type="signal peptide" evidence="13">
    <location>
        <begin position="1"/>
        <end position="21"/>
    </location>
</feature>
<feature type="compositionally biased region" description="Acidic residues" evidence="11">
    <location>
        <begin position="49"/>
        <end position="60"/>
    </location>
</feature>
<dbReference type="AlphaFoldDB" id="A0A830HQT0"/>
<evidence type="ECO:0000256" key="6">
    <source>
        <dbReference type="ARBA" id="ARBA00023136"/>
    </source>
</evidence>
<name>A0A830HQT0_9CHLO</name>
<keyword evidence="2" id="KW-0813">Transport</keyword>
<feature type="domain" description="Ionotropic glutamate receptor C-terminal" evidence="14">
    <location>
        <begin position="390"/>
        <end position="608"/>
    </location>
</feature>
<dbReference type="GO" id="GO:0015276">
    <property type="term" value="F:ligand-gated monoatomic ion channel activity"/>
    <property type="evidence" value="ECO:0007669"/>
    <property type="project" value="InterPro"/>
</dbReference>
<evidence type="ECO:0000259" key="14">
    <source>
        <dbReference type="Pfam" id="PF00060"/>
    </source>
</evidence>
<feature type="chain" id="PRO_5032795557" description="Ionotropic glutamate receptor C-terminal domain-containing protein" evidence="13">
    <location>
        <begin position="22"/>
        <end position="685"/>
    </location>
</feature>
<feature type="transmembrane region" description="Helical" evidence="12">
    <location>
        <begin position="638"/>
        <end position="655"/>
    </location>
</feature>
<sequence>MMLIMLMVVVVVVAVLTPSSSSSFLSMPASYSITYAAAALIVPVAEEPEPQTIEEEEELDLLPPPPPSSSSSFNLVGAMRATTRPASSSSSSSSASYRLYDASEDCPCLDANSEGMRAWRSAMIQKNASCYVRPGDDDDANFFCYPPDYGSGKCNFWDFGLAECASRTSAGVLRRLEEEDPTTTTTMVSEGLKTPRSLQIPFYCQAAWCWVNTSNCASTRRFKSAHVEPAKSLKLHVSYETCGNTDSYTPRLLDQLRGKRLRVAFPADSSATWPLLTLSDGKTKAGAAPDLLRYAADEYGLELVEVPLRNRSLDKFKSSYTACTHAVAIGDADVCGAAAWVTLQRRSLANFGEIFETDPMYLVSRSVSNKKKALSASEVLLRPFLPFTPAMWGIIVAACFVTSIAFWIIESDAKFKLRTITRHMYFGFLSYFAGQGPMTEPTTPPGRLLQLSWGFFLLVLMSTYTAKLAAFFAVPNDEHQIRSLEEAQRRGLSICVPSALFGAITSARPEIRKLAVEVDDNVMSLLDAMDAGKCGVAIFYPEGVVTEQVRNNSHCDKSTVGDVIYTVGRGFPINNDLAFPFTALTNDYQVQGVWQYFKESNIRRYRPAPSCPDIIDERDVGDDDAAVPLGVDELGGNAAILLIGISVSLCVYFFWRTTEGFHTMTTFERSLTILTPKSRDHNNFM</sequence>
<dbReference type="Gene3D" id="1.10.287.70">
    <property type="match status" value="1"/>
</dbReference>
<keyword evidence="9" id="KW-1071">Ligand-gated ion channel</keyword>
<keyword evidence="10" id="KW-0407">Ion channel</keyword>
<dbReference type="InterPro" id="IPR001320">
    <property type="entry name" value="Iontro_rcpt_C"/>
</dbReference>
<evidence type="ECO:0000313" key="16">
    <source>
        <dbReference type="Proteomes" id="UP000660262"/>
    </source>
</evidence>
<dbReference type="EMBL" id="BNJQ01000024">
    <property type="protein sequence ID" value="GHP09278.1"/>
    <property type="molecule type" value="Genomic_DNA"/>
</dbReference>
<evidence type="ECO:0000256" key="3">
    <source>
        <dbReference type="ARBA" id="ARBA00022692"/>
    </source>
</evidence>
<dbReference type="PANTHER" id="PTHR18966">
    <property type="entry name" value="IONOTROPIC GLUTAMATE RECEPTOR"/>
    <property type="match status" value="1"/>
</dbReference>
<evidence type="ECO:0000256" key="9">
    <source>
        <dbReference type="ARBA" id="ARBA00023286"/>
    </source>
</evidence>
<evidence type="ECO:0000256" key="13">
    <source>
        <dbReference type="SAM" id="SignalP"/>
    </source>
</evidence>
<feature type="transmembrane region" description="Helical" evidence="12">
    <location>
        <begin position="451"/>
        <end position="474"/>
    </location>
</feature>
<comment type="subcellular location">
    <subcellularLocation>
        <location evidence="1">Membrane</location>
        <topology evidence="1">Multi-pass membrane protein</topology>
    </subcellularLocation>
</comment>
<dbReference type="Pfam" id="PF00060">
    <property type="entry name" value="Lig_chan"/>
    <property type="match status" value="1"/>
</dbReference>
<keyword evidence="13" id="KW-0732">Signal</keyword>
<dbReference type="InterPro" id="IPR015683">
    <property type="entry name" value="Ionotropic_Glu_rcpt"/>
</dbReference>
<keyword evidence="3 12" id="KW-0812">Transmembrane</keyword>
<evidence type="ECO:0000313" key="15">
    <source>
        <dbReference type="EMBL" id="GHP09278.1"/>
    </source>
</evidence>
<dbReference type="GO" id="GO:0016020">
    <property type="term" value="C:membrane"/>
    <property type="evidence" value="ECO:0007669"/>
    <property type="project" value="UniProtKB-SubCell"/>
</dbReference>
<evidence type="ECO:0000256" key="7">
    <source>
        <dbReference type="ARBA" id="ARBA00023170"/>
    </source>
</evidence>
<feature type="region of interest" description="Disordered" evidence="11">
    <location>
        <begin position="49"/>
        <end position="74"/>
    </location>
</feature>
<evidence type="ECO:0000256" key="11">
    <source>
        <dbReference type="SAM" id="MobiDB-lite"/>
    </source>
</evidence>
<evidence type="ECO:0000256" key="8">
    <source>
        <dbReference type="ARBA" id="ARBA00023180"/>
    </source>
</evidence>
<dbReference type="Proteomes" id="UP000660262">
    <property type="component" value="Unassembled WGS sequence"/>
</dbReference>
<evidence type="ECO:0000256" key="1">
    <source>
        <dbReference type="ARBA" id="ARBA00004141"/>
    </source>
</evidence>
<comment type="caution">
    <text evidence="15">The sequence shown here is derived from an EMBL/GenBank/DDBJ whole genome shotgun (WGS) entry which is preliminary data.</text>
</comment>
<keyword evidence="5" id="KW-0406">Ion transport</keyword>
<dbReference type="SUPFAM" id="SSF53850">
    <property type="entry name" value="Periplasmic binding protein-like II"/>
    <property type="match status" value="1"/>
</dbReference>
<keyword evidence="16" id="KW-1185">Reference proteome</keyword>
<evidence type="ECO:0000256" key="12">
    <source>
        <dbReference type="SAM" id="Phobius"/>
    </source>
</evidence>
<reference evidence="15" key="1">
    <citation type="submission" date="2020-10" db="EMBL/GenBank/DDBJ databases">
        <title>Unveiling of a novel bifunctional photoreceptor, Dualchrome1, isolated from a cosmopolitan green alga.</title>
        <authorList>
            <person name="Suzuki S."/>
            <person name="Kawachi M."/>
        </authorList>
    </citation>
    <scope>NUCLEOTIDE SEQUENCE</scope>
    <source>
        <strain evidence="15">NIES 2893</strain>
    </source>
</reference>
<accession>A0A830HQT0</accession>
<feature type="transmembrane region" description="Helical" evidence="12">
    <location>
        <begin position="390"/>
        <end position="409"/>
    </location>
</feature>
<keyword evidence="7" id="KW-0675">Receptor</keyword>
<evidence type="ECO:0000256" key="2">
    <source>
        <dbReference type="ARBA" id="ARBA00022448"/>
    </source>
</evidence>
<dbReference type="OrthoDB" id="5984008at2759"/>
<keyword evidence="6 12" id="KW-0472">Membrane</keyword>
<keyword evidence="8" id="KW-0325">Glycoprotein</keyword>
<organism evidence="15 16">
    <name type="scientific">Pycnococcus provasolii</name>
    <dbReference type="NCBI Taxonomy" id="41880"/>
    <lineage>
        <taxon>Eukaryota</taxon>
        <taxon>Viridiplantae</taxon>
        <taxon>Chlorophyta</taxon>
        <taxon>Pseudoscourfieldiophyceae</taxon>
        <taxon>Pseudoscourfieldiales</taxon>
        <taxon>Pycnococcaceae</taxon>
        <taxon>Pycnococcus</taxon>
    </lineage>
</organism>
<protein>
    <recommendedName>
        <fullName evidence="14">Ionotropic glutamate receptor C-terminal domain-containing protein</fullName>
    </recommendedName>
</protein>
<proteinExistence type="predicted"/>